<evidence type="ECO:0000313" key="4">
    <source>
        <dbReference type="Proteomes" id="UP000282087"/>
    </source>
</evidence>
<dbReference type="PROSITE" id="PS51375">
    <property type="entry name" value="PPR"/>
    <property type="match status" value="1"/>
</dbReference>
<evidence type="ECO:0000313" key="3">
    <source>
        <dbReference type="EMBL" id="RMX62876.1"/>
    </source>
</evidence>
<evidence type="ECO:0000256" key="2">
    <source>
        <dbReference type="PROSITE-ProRule" id="PRU00708"/>
    </source>
</evidence>
<dbReference type="NCBIfam" id="TIGR00756">
    <property type="entry name" value="PPR"/>
    <property type="match status" value="1"/>
</dbReference>
<comment type="caution">
    <text evidence="3">The sequence shown here is derived from an EMBL/GenBank/DDBJ whole genome shotgun (WGS) entry which is preliminary data.</text>
</comment>
<reference evidence="3 4" key="1">
    <citation type="submission" date="2018-06" db="EMBL/GenBank/DDBJ databases">
        <title>Comparative genomics of downy mildews reveals potential adaptations to biotrophy.</title>
        <authorList>
            <person name="Fletcher K."/>
            <person name="Klosterman S.J."/>
            <person name="Derevnina L."/>
            <person name="Martin F."/>
            <person name="Koike S."/>
            <person name="Reyes Chin-Wo S."/>
            <person name="Mou B."/>
            <person name="Michelmore R."/>
        </authorList>
    </citation>
    <scope>NUCLEOTIDE SEQUENCE [LARGE SCALE GENOMIC DNA]</scope>
    <source>
        <strain evidence="3 4">R14</strain>
    </source>
</reference>
<dbReference type="Proteomes" id="UP000282087">
    <property type="component" value="Unassembled WGS sequence"/>
</dbReference>
<dbReference type="STRING" id="542832.A0A3M6VBU9"/>
<dbReference type="PANTHER" id="PTHR47447:SF17">
    <property type="entry name" value="OS12G0638900 PROTEIN"/>
    <property type="match status" value="1"/>
</dbReference>
<accession>A0A3M6VBU9</accession>
<evidence type="ECO:0008006" key="5">
    <source>
        <dbReference type="Google" id="ProtNLM"/>
    </source>
</evidence>
<keyword evidence="4" id="KW-1185">Reference proteome</keyword>
<dbReference type="Pfam" id="PF13041">
    <property type="entry name" value="PPR_2"/>
    <property type="match status" value="1"/>
</dbReference>
<evidence type="ECO:0000256" key="1">
    <source>
        <dbReference type="ARBA" id="ARBA00022737"/>
    </source>
</evidence>
<gene>
    <name evidence="3" type="ORF">DD238_007198</name>
</gene>
<dbReference type="Gene3D" id="1.25.40.10">
    <property type="entry name" value="Tetratricopeptide repeat domain"/>
    <property type="match status" value="1"/>
</dbReference>
<dbReference type="EMBL" id="QLLG01000489">
    <property type="protein sequence ID" value="RMX62876.1"/>
    <property type="molecule type" value="Genomic_DNA"/>
</dbReference>
<dbReference type="VEuPathDB" id="FungiDB:DD237_007380"/>
<dbReference type="PANTHER" id="PTHR47447">
    <property type="entry name" value="OS03G0856100 PROTEIN"/>
    <property type="match status" value="1"/>
</dbReference>
<dbReference type="AlphaFoldDB" id="A0A3M6VBU9"/>
<proteinExistence type="predicted"/>
<protein>
    <recommendedName>
        <fullName evidence="5">Pentacotripeptide-repeat region of PRORP domain-containing protein</fullName>
    </recommendedName>
</protein>
<organism evidence="3 4">
    <name type="scientific">Peronospora effusa</name>
    <dbReference type="NCBI Taxonomy" id="542832"/>
    <lineage>
        <taxon>Eukaryota</taxon>
        <taxon>Sar</taxon>
        <taxon>Stramenopiles</taxon>
        <taxon>Oomycota</taxon>
        <taxon>Peronosporomycetes</taxon>
        <taxon>Peronosporales</taxon>
        <taxon>Peronosporaceae</taxon>
        <taxon>Peronospora</taxon>
    </lineage>
</organism>
<feature type="repeat" description="PPR" evidence="2">
    <location>
        <begin position="126"/>
        <end position="160"/>
    </location>
</feature>
<dbReference type="InterPro" id="IPR002885">
    <property type="entry name" value="PPR_rpt"/>
</dbReference>
<keyword evidence="1" id="KW-0677">Repeat</keyword>
<sequence>MSTKRCTYRWEEDEVSGPLLRKLLVAHDYSTWETRAFLRPIFKWMKVGLHKDGSRENEAIERAFAYVEWLVQLATRGDEARNIPKLPTLQPSYALNTIVTASQRAGSVREAQRAFDLLEMHGYPPDVFTFTALIDVMARNGDMLGAIKKYEEMRLSTSKPNIVTYTTLIRAVGMNDSVETEQCLVFLAHAQEDGAFDEALLLEALETCARRKDRVVATRVLNEIATHSPKLRVDDRFFYTLGQVAGLLDNDGLEPVLTEWVEKDMLSSEERSKIVKLQQQEGTSTAAGGLKVLGCLGHQTSQSVRKAVVHHDINRLISRIQSGSIVTV</sequence>
<dbReference type="InterPro" id="IPR011990">
    <property type="entry name" value="TPR-like_helical_dom_sf"/>
</dbReference>
<name>A0A3M6VBU9_9STRA</name>